<feature type="compositionally biased region" description="Pro residues" evidence="1">
    <location>
        <begin position="92"/>
        <end position="102"/>
    </location>
</feature>
<accession>A0A8T0QCN3</accession>
<gene>
    <name evidence="2" type="ORF">PVAP13_7KG108210</name>
</gene>
<feature type="region of interest" description="Disordered" evidence="1">
    <location>
        <begin position="90"/>
        <end position="114"/>
    </location>
</feature>
<evidence type="ECO:0000256" key="1">
    <source>
        <dbReference type="SAM" id="MobiDB-lite"/>
    </source>
</evidence>
<dbReference type="AlphaFoldDB" id="A0A8T0QCN3"/>
<dbReference type="Proteomes" id="UP000823388">
    <property type="component" value="Chromosome 7K"/>
</dbReference>
<comment type="caution">
    <text evidence="2">The sequence shown here is derived from an EMBL/GenBank/DDBJ whole genome shotgun (WGS) entry which is preliminary data.</text>
</comment>
<dbReference type="EMBL" id="CM029049">
    <property type="protein sequence ID" value="KAG2571700.1"/>
    <property type="molecule type" value="Genomic_DNA"/>
</dbReference>
<proteinExistence type="predicted"/>
<protein>
    <submittedName>
        <fullName evidence="2">Uncharacterized protein</fullName>
    </submittedName>
</protein>
<name>A0A8T0QCN3_PANVG</name>
<keyword evidence="3" id="KW-1185">Reference proteome</keyword>
<reference evidence="2 3" key="1">
    <citation type="submission" date="2020-05" db="EMBL/GenBank/DDBJ databases">
        <title>WGS assembly of Panicum virgatum.</title>
        <authorList>
            <person name="Lovell J.T."/>
            <person name="Jenkins J."/>
            <person name="Shu S."/>
            <person name="Juenger T.E."/>
            <person name="Schmutz J."/>
        </authorList>
    </citation>
    <scope>NUCLEOTIDE SEQUENCE [LARGE SCALE GENOMIC DNA]</scope>
    <source>
        <strain evidence="3">cv. AP13</strain>
    </source>
</reference>
<organism evidence="2 3">
    <name type="scientific">Panicum virgatum</name>
    <name type="common">Blackwell switchgrass</name>
    <dbReference type="NCBI Taxonomy" id="38727"/>
    <lineage>
        <taxon>Eukaryota</taxon>
        <taxon>Viridiplantae</taxon>
        <taxon>Streptophyta</taxon>
        <taxon>Embryophyta</taxon>
        <taxon>Tracheophyta</taxon>
        <taxon>Spermatophyta</taxon>
        <taxon>Magnoliopsida</taxon>
        <taxon>Liliopsida</taxon>
        <taxon>Poales</taxon>
        <taxon>Poaceae</taxon>
        <taxon>PACMAD clade</taxon>
        <taxon>Panicoideae</taxon>
        <taxon>Panicodae</taxon>
        <taxon>Paniceae</taxon>
        <taxon>Panicinae</taxon>
        <taxon>Panicum</taxon>
        <taxon>Panicum sect. Hiantes</taxon>
    </lineage>
</organism>
<sequence length="114" mass="12967">MSLFYYTTNYRFIFQASKAPEDYGFARWVDPPAIHPYQEYIEYLHNRIFDLELSFPEGENDAEDDDNSNDVVSQESICTDPNCICPCQNKMGPPPPSAPPSEPTMHGYYGEGAT</sequence>
<evidence type="ECO:0000313" key="3">
    <source>
        <dbReference type="Proteomes" id="UP000823388"/>
    </source>
</evidence>
<evidence type="ECO:0000313" key="2">
    <source>
        <dbReference type="EMBL" id="KAG2571700.1"/>
    </source>
</evidence>